<evidence type="ECO:0000313" key="3">
    <source>
        <dbReference type="Proteomes" id="UP000324222"/>
    </source>
</evidence>
<dbReference type="Proteomes" id="UP000324222">
    <property type="component" value="Unassembled WGS sequence"/>
</dbReference>
<name>A0A5B7E028_PORTR</name>
<proteinExistence type="predicted"/>
<evidence type="ECO:0000256" key="1">
    <source>
        <dbReference type="SAM" id="MobiDB-lite"/>
    </source>
</evidence>
<evidence type="ECO:0000313" key="2">
    <source>
        <dbReference type="EMBL" id="MPC26184.1"/>
    </source>
</evidence>
<feature type="region of interest" description="Disordered" evidence="1">
    <location>
        <begin position="140"/>
        <end position="179"/>
    </location>
</feature>
<accession>A0A5B7E028</accession>
<comment type="caution">
    <text evidence="2">The sequence shown here is derived from an EMBL/GenBank/DDBJ whole genome shotgun (WGS) entry which is preliminary data.</text>
</comment>
<dbReference type="Gene3D" id="3.40.50.2300">
    <property type="match status" value="1"/>
</dbReference>
<sequence length="179" mass="19585">MKTIPATFLCVTVTLPRRQQQINDNRTYVDANTTLHEVTMLMDSNPIRTALEVCKQLVSRSVYAVIVSHPLNGDLSPAAVSYTSGFYHIPVIGISSRDSAFSDKEPVRSGSLPQVRGHHFLTHGRGDNVRWWRVLAEDTPLEPPRSAGKEEGGKTIGSTTPQSQVTQVFPTATGQDGTL</sequence>
<protein>
    <submittedName>
        <fullName evidence="2">Glutamate [NMDA] receptor subunit 1</fullName>
    </submittedName>
</protein>
<organism evidence="2 3">
    <name type="scientific">Portunus trituberculatus</name>
    <name type="common">Swimming crab</name>
    <name type="synonym">Neptunus trituberculatus</name>
    <dbReference type="NCBI Taxonomy" id="210409"/>
    <lineage>
        <taxon>Eukaryota</taxon>
        <taxon>Metazoa</taxon>
        <taxon>Ecdysozoa</taxon>
        <taxon>Arthropoda</taxon>
        <taxon>Crustacea</taxon>
        <taxon>Multicrustacea</taxon>
        <taxon>Malacostraca</taxon>
        <taxon>Eumalacostraca</taxon>
        <taxon>Eucarida</taxon>
        <taxon>Decapoda</taxon>
        <taxon>Pleocyemata</taxon>
        <taxon>Brachyura</taxon>
        <taxon>Eubrachyura</taxon>
        <taxon>Portunoidea</taxon>
        <taxon>Portunidae</taxon>
        <taxon>Portuninae</taxon>
        <taxon>Portunus</taxon>
    </lineage>
</organism>
<gene>
    <name evidence="2" type="primary">Nmdar1_4</name>
    <name evidence="2" type="ORF">E2C01_019318</name>
</gene>
<feature type="compositionally biased region" description="Polar residues" evidence="1">
    <location>
        <begin position="156"/>
        <end position="179"/>
    </location>
</feature>
<dbReference type="SUPFAM" id="SSF53822">
    <property type="entry name" value="Periplasmic binding protein-like I"/>
    <property type="match status" value="1"/>
</dbReference>
<keyword evidence="2" id="KW-0675">Receptor</keyword>
<reference evidence="2 3" key="1">
    <citation type="submission" date="2019-05" db="EMBL/GenBank/DDBJ databases">
        <title>Another draft genome of Portunus trituberculatus and its Hox gene families provides insights of decapod evolution.</title>
        <authorList>
            <person name="Jeong J.-H."/>
            <person name="Song I."/>
            <person name="Kim S."/>
            <person name="Choi T."/>
            <person name="Kim D."/>
            <person name="Ryu S."/>
            <person name="Kim W."/>
        </authorList>
    </citation>
    <scope>NUCLEOTIDE SEQUENCE [LARGE SCALE GENOMIC DNA]</scope>
    <source>
        <tissue evidence="2">Muscle</tissue>
    </source>
</reference>
<dbReference type="EMBL" id="VSRR010001566">
    <property type="protein sequence ID" value="MPC26184.1"/>
    <property type="molecule type" value="Genomic_DNA"/>
</dbReference>
<keyword evidence="3" id="KW-1185">Reference proteome</keyword>
<dbReference type="OrthoDB" id="5984008at2759"/>
<dbReference type="AlphaFoldDB" id="A0A5B7E028"/>
<dbReference type="InterPro" id="IPR028082">
    <property type="entry name" value="Peripla_BP_I"/>
</dbReference>